<organism evidence="2 3">
    <name type="scientific">Modestobacter roseus</name>
    <dbReference type="NCBI Taxonomy" id="1181884"/>
    <lineage>
        <taxon>Bacteria</taxon>
        <taxon>Bacillati</taxon>
        <taxon>Actinomycetota</taxon>
        <taxon>Actinomycetes</taxon>
        <taxon>Geodermatophilales</taxon>
        <taxon>Geodermatophilaceae</taxon>
        <taxon>Modestobacter</taxon>
    </lineage>
</organism>
<name>A0A562IQI5_9ACTN</name>
<accession>A0A562IQI5</accession>
<dbReference type="NCBIfam" id="NF038206">
    <property type="entry name" value="RGCVC_fam"/>
    <property type="match status" value="1"/>
</dbReference>
<dbReference type="EMBL" id="VLKF01000001">
    <property type="protein sequence ID" value="TWH73152.1"/>
    <property type="molecule type" value="Genomic_DNA"/>
</dbReference>
<proteinExistence type="predicted"/>
<reference evidence="2 3" key="1">
    <citation type="submission" date="2019-07" db="EMBL/GenBank/DDBJ databases">
        <title>R&amp;d 2014.</title>
        <authorList>
            <person name="Klenk H.-P."/>
        </authorList>
    </citation>
    <scope>NUCLEOTIDE SEQUENCE [LARGE SCALE GENOMIC DNA]</scope>
    <source>
        <strain evidence="2 3">DSM 45764</strain>
    </source>
</reference>
<sequence>MTAPATLPTAPPALPTPDDRTGDEVGCPACAHPLAGHDPIGVRFCRATAAAGLHRGCVCRAG</sequence>
<dbReference type="AlphaFoldDB" id="A0A562IQI5"/>
<gene>
    <name evidence="2" type="ORF">JD78_01675</name>
</gene>
<dbReference type="Proteomes" id="UP000321490">
    <property type="component" value="Unassembled WGS sequence"/>
</dbReference>
<comment type="caution">
    <text evidence="2">The sequence shown here is derived from an EMBL/GenBank/DDBJ whole genome shotgun (WGS) entry which is preliminary data.</text>
</comment>
<keyword evidence="3" id="KW-1185">Reference proteome</keyword>
<evidence type="ECO:0000313" key="3">
    <source>
        <dbReference type="Proteomes" id="UP000321490"/>
    </source>
</evidence>
<dbReference type="OrthoDB" id="5195416at2"/>
<feature type="region of interest" description="Disordered" evidence="1">
    <location>
        <begin position="1"/>
        <end position="22"/>
    </location>
</feature>
<protein>
    <submittedName>
        <fullName evidence="2">Uncharacterized protein</fullName>
    </submittedName>
</protein>
<evidence type="ECO:0000313" key="2">
    <source>
        <dbReference type="EMBL" id="TWH73152.1"/>
    </source>
</evidence>
<evidence type="ECO:0000256" key="1">
    <source>
        <dbReference type="SAM" id="MobiDB-lite"/>
    </source>
</evidence>
<dbReference type="RefSeq" id="WP_153361211.1">
    <property type="nucleotide sequence ID" value="NZ_JABGDC010000120.1"/>
</dbReference>